<dbReference type="SUPFAM" id="SSF103088">
    <property type="entry name" value="OmpA-like"/>
    <property type="match status" value="1"/>
</dbReference>
<dbReference type="InterPro" id="IPR050330">
    <property type="entry name" value="Bact_OuterMem_StrucFunc"/>
</dbReference>
<feature type="region of interest" description="Disordered" evidence="5">
    <location>
        <begin position="445"/>
        <end position="475"/>
    </location>
</feature>
<dbReference type="EC" id="1.97.1.12" evidence="8"/>
<feature type="compositionally biased region" description="Low complexity" evidence="5">
    <location>
        <begin position="40"/>
        <end position="63"/>
    </location>
</feature>
<dbReference type="PRINTS" id="PR01023">
    <property type="entry name" value="NAFLGMOTY"/>
</dbReference>
<dbReference type="PANTHER" id="PTHR30329">
    <property type="entry name" value="STATOR ELEMENT OF FLAGELLAR MOTOR COMPLEX"/>
    <property type="match status" value="1"/>
</dbReference>
<organism evidence="8 9">
    <name type="scientific">Pandoraea morbifera</name>
    <dbReference type="NCBI Taxonomy" id="2508300"/>
    <lineage>
        <taxon>Bacteria</taxon>
        <taxon>Pseudomonadati</taxon>
        <taxon>Pseudomonadota</taxon>
        <taxon>Betaproteobacteria</taxon>
        <taxon>Burkholderiales</taxon>
        <taxon>Burkholderiaceae</taxon>
        <taxon>Pandoraea</taxon>
    </lineage>
</organism>
<comment type="subcellular location">
    <subcellularLocation>
        <location evidence="1">Cell outer membrane</location>
    </subcellularLocation>
</comment>
<dbReference type="EMBL" id="CABPSD010000001">
    <property type="protein sequence ID" value="VVD63704.1"/>
    <property type="molecule type" value="Genomic_DNA"/>
</dbReference>
<protein>
    <submittedName>
        <fullName evidence="8">Photosystem I P700 chlorophyll a apoprotein A2</fullName>
        <ecNumber evidence="8">1.97.1.12</ecNumber>
    </submittedName>
</protein>
<feature type="region of interest" description="Disordered" evidence="5">
    <location>
        <begin position="33"/>
        <end position="71"/>
    </location>
</feature>
<evidence type="ECO:0000313" key="8">
    <source>
        <dbReference type="EMBL" id="VVD63704.1"/>
    </source>
</evidence>
<evidence type="ECO:0000256" key="3">
    <source>
        <dbReference type="ARBA" id="ARBA00023237"/>
    </source>
</evidence>
<proteinExistence type="predicted"/>
<dbReference type="GO" id="GO:0016491">
    <property type="term" value="F:oxidoreductase activity"/>
    <property type="evidence" value="ECO:0007669"/>
    <property type="project" value="UniProtKB-KW"/>
</dbReference>
<gene>
    <name evidence="8" type="primary">psaB</name>
    <name evidence="8" type="ORF">PMO31116_00234</name>
</gene>
<dbReference type="InterPro" id="IPR006665">
    <property type="entry name" value="OmpA-like"/>
</dbReference>
<sequence>MMHSNSRPARKALACTILALGCALALAGCHKKAPEKSSEPSLDSNAASAPSSSQSVASSPSSALGATPVAASPATREAGDVNVASLPQGAFALNQKSDDDAWFRLLNDVPDSTGIQDSRNPYTISIALPGNATIHAFRFVASNQVKVTPNHLKVETSGASADGPWTVAYDQDVPGAADIAPGKVIEAEMAAPVTARWLRLTLSSPPGAAPYGIGLTQFAALGKFDNAEAPVRNVAGLYHFPLNFGSDGYVLLKQQGAGIDGCYFEAARGGGNGVRIGKLLGTISGGIEHGGVLRFTRTEAGSNAVTPGLMTFEPNGKHVYTALMLGDTRDFDHVKEVGGNRIGDSALECKVGNASPAEAQLEKTGKLALYGVNFDLDKATLRADAKPVLDNVAGILKAHPDWKIEIGGHTDSTGTSGHNQTLSTERAEAVQQYLTAAGVKADGLSAKGYGDTRPMAPNSSELGRSQNRRVELVRQ</sequence>
<evidence type="ECO:0000259" key="7">
    <source>
        <dbReference type="PROSITE" id="PS51123"/>
    </source>
</evidence>
<dbReference type="PRINTS" id="PR01021">
    <property type="entry name" value="OMPADOMAIN"/>
</dbReference>
<accession>A0A5E4RMF0</accession>
<dbReference type="PANTHER" id="PTHR30329:SF21">
    <property type="entry name" value="LIPOPROTEIN YIAD-RELATED"/>
    <property type="match status" value="1"/>
</dbReference>
<keyword evidence="9" id="KW-1185">Reference proteome</keyword>
<keyword evidence="6" id="KW-0732">Signal</keyword>
<evidence type="ECO:0000256" key="4">
    <source>
        <dbReference type="PROSITE-ProRule" id="PRU00473"/>
    </source>
</evidence>
<reference evidence="8 9" key="1">
    <citation type="submission" date="2019-08" db="EMBL/GenBank/DDBJ databases">
        <authorList>
            <person name="Peeters C."/>
        </authorList>
    </citation>
    <scope>NUCLEOTIDE SEQUENCE [LARGE SCALE GENOMIC DNA]</scope>
    <source>
        <strain evidence="8 9">LMG 31116</strain>
    </source>
</reference>
<dbReference type="GO" id="GO:0009279">
    <property type="term" value="C:cell outer membrane"/>
    <property type="evidence" value="ECO:0007669"/>
    <property type="project" value="UniProtKB-SubCell"/>
</dbReference>
<dbReference type="CDD" id="cd07185">
    <property type="entry name" value="OmpA_C-like"/>
    <property type="match status" value="1"/>
</dbReference>
<keyword evidence="2 4" id="KW-0472">Membrane</keyword>
<keyword evidence="8" id="KW-0560">Oxidoreductase</keyword>
<evidence type="ECO:0000256" key="2">
    <source>
        <dbReference type="ARBA" id="ARBA00023136"/>
    </source>
</evidence>
<dbReference type="AlphaFoldDB" id="A0A5E4RMF0"/>
<dbReference type="PROSITE" id="PS51123">
    <property type="entry name" value="OMPA_2"/>
    <property type="match status" value="1"/>
</dbReference>
<dbReference type="Gene3D" id="3.30.1330.60">
    <property type="entry name" value="OmpA-like domain"/>
    <property type="match status" value="1"/>
</dbReference>
<evidence type="ECO:0000256" key="6">
    <source>
        <dbReference type="SAM" id="SignalP"/>
    </source>
</evidence>
<evidence type="ECO:0000256" key="5">
    <source>
        <dbReference type="SAM" id="MobiDB-lite"/>
    </source>
</evidence>
<dbReference type="Pfam" id="PF00691">
    <property type="entry name" value="OmpA"/>
    <property type="match status" value="1"/>
</dbReference>
<evidence type="ECO:0000256" key="1">
    <source>
        <dbReference type="ARBA" id="ARBA00004442"/>
    </source>
</evidence>
<feature type="domain" description="OmpA-like" evidence="7">
    <location>
        <begin position="361"/>
        <end position="475"/>
    </location>
</feature>
<feature type="signal peptide" evidence="6">
    <location>
        <begin position="1"/>
        <end position="27"/>
    </location>
</feature>
<keyword evidence="3" id="KW-0998">Cell outer membrane</keyword>
<dbReference type="Proteomes" id="UP000368474">
    <property type="component" value="Unassembled WGS sequence"/>
</dbReference>
<name>A0A5E4RMF0_9BURK</name>
<dbReference type="PROSITE" id="PS51257">
    <property type="entry name" value="PROKAR_LIPOPROTEIN"/>
    <property type="match status" value="1"/>
</dbReference>
<evidence type="ECO:0000313" key="9">
    <source>
        <dbReference type="Proteomes" id="UP000368474"/>
    </source>
</evidence>
<dbReference type="InterPro" id="IPR006664">
    <property type="entry name" value="OMP_bac"/>
</dbReference>
<dbReference type="InterPro" id="IPR036737">
    <property type="entry name" value="OmpA-like_sf"/>
</dbReference>
<feature type="chain" id="PRO_5022885779" evidence="6">
    <location>
        <begin position="28"/>
        <end position="475"/>
    </location>
</feature>